<evidence type="ECO:0000313" key="1">
    <source>
        <dbReference type="EMBL" id="KZV81505.1"/>
    </source>
</evidence>
<gene>
    <name evidence="1" type="ORF">EXIGLDRAFT_731208</name>
</gene>
<sequence length="80" mass="8528">MFIAGGSVLLFVFAVGVWAVALLAGSLAFQLPRCYDPTPVYVFIYRGDGGGGRAKVYEGYNMDLPPPGGRVQRSCHSSLS</sequence>
<accession>A0A165BYW4</accession>
<name>A0A165BYW4_EXIGL</name>
<dbReference type="Proteomes" id="UP000077266">
    <property type="component" value="Unassembled WGS sequence"/>
</dbReference>
<proteinExistence type="predicted"/>
<keyword evidence="2" id="KW-1185">Reference proteome</keyword>
<dbReference type="AlphaFoldDB" id="A0A165BYW4"/>
<dbReference type="EMBL" id="KV426388">
    <property type="protein sequence ID" value="KZV81505.1"/>
    <property type="molecule type" value="Genomic_DNA"/>
</dbReference>
<evidence type="ECO:0000313" key="2">
    <source>
        <dbReference type="Proteomes" id="UP000077266"/>
    </source>
</evidence>
<protein>
    <submittedName>
        <fullName evidence="1">Uncharacterized protein</fullName>
    </submittedName>
</protein>
<organism evidence="1 2">
    <name type="scientific">Exidia glandulosa HHB12029</name>
    <dbReference type="NCBI Taxonomy" id="1314781"/>
    <lineage>
        <taxon>Eukaryota</taxon>
        <taxon>Fungi</taxon>
        <taxon>Dikarya</taxon>
        <taxon>Basidiomycota</taxon>
        <taxon>Agaricomycotina</taxon>
        <taxon>Agaricomycetes</taxon>
        <taxon>Auriculariales</taxon>
        <taxon>Exidiaceae</taxon>
        <taxon>Exidia</taxon>
    </lineage>
</organism>
<reference evidence="1 2" key="1">
    <citation type="journal article" date="2016" name="Mol. Biol. Evol.">
        <title>Comparative Genomics of Early-Diverging Mushroom-Forming Fungi Provides Insights into the Origins of Lignocellulose Decay Capabilities.</title>
        <authorList>
            <person name="Nagy L.G."/>
            <person name="Riley R."/>
            <person name="Tritt A."/>
            <person name="Adam C."/>
            <person name="Daum C."/>
            <person name="Floudas D."/>
            <person name="Sun H."/>
            <person name="Yadav J.S."/>
            <person name="Pangilinan J."/>
            <person name="Larsson K.H."/>
            <person name="Matsuura K."/>
            <person name="Barry K."/>
            <person name="Labutti K."/>
            <person name="Kuo R."/>
            <person name="Ohm R.A."/>
            <person name="Bhattacharya S.S."/>
            <person name="Shirouzu T."/>
            <person name="Yoshinaga Y."/>
            <person name="Martin F.M."/>
            <person name="Grigoriev I.V."/>
            <person name="Hibbett D.S."/>
        </authorList>
    </citation>
    <scope>NUCLEOTIDE SEQUENCE [LARGE SCALE GENOMIC DNA]</scope>
    <source>
        <strain evidence="1 2">HHB12029</strain>
    </source>
</reference>
<dbReference type="InParanoid" id="A0A165BYW4"/>